<keyword evidence="7" id="KW-0539">Nucleus</keyword>
<dbReference type="InterPro" id="IPR052035">
    <property type="entry name" value="ZnF_BED_domain_contain"/>
</dbReference>
<organism evidence="11 12">
    <name type="scientific">Rhizophagus irregularis (strain DAOM 197198w)</name>
    <name type="common">Glomus intraradices</name>
    <dbReference type="NCBI Taxonomy" id="1432141"/>
    <lineage>
        <taxon>Eukaryota</taxon>
        <taxon>Fungi</taxon>
        <taxon>Fungi incertae sedis</taxon>
        <taxon>Mucoromycota</taxon>
        <taxon>Glomeromycotina</taxon>
        <taxon>Glomeromycetes</taxon>
        <taxon>Glomerales</taxon>
        <taxon>Glomeraceae</taxon>
        <taxon>Rhizophagus</taxon>
    </lineage>
</organism>
<dbReference type="OrthoDB" id="2433088at2759"/>
<feature type="domain" description="BED-type" evidence="10">
    <location>
        <begin position="24"/>
        <end position="71"/>
    </location>
</feature>
<evidence type="ECO:0000256" key="2">
    <source>
        <dbReference type="ARBA" id="ARBA00022723"/>
    </source>
</evidence>
<keyword evidence="3 8" id="KW-0863">Zinc-finger</keyword>
<dbReference type="GO" id="GO:0003677">
    <property type="term" value="F:DNA binding"/>
    <property type="evidence" value="ECO:0007669"/>
    <property type="project" value="InterPro"/>
</dbReference>
<feature type="region of interest" description="Disordered" evidence="9">
    <location>
        <begin position="1"/>
        <end position="20"/>
    </location>
</feature>
<evidence type="ECO:0000256" key="5">
    <source>
        <dbReference type="ARBA" id="ARBA00023015"/>
    </source>
</evidence>
<dbReference type="AlphaFoldDB" id="A0A015JUJ9"/>
<evidence type="ECO:0000256" key="4">
    <source>
        <dbReference type="ARBA" id="ARBA00022833"/>
    </source>
</evidence>
<dbReference type="SUPFAM" id="SSF53098">
    <property type="entry name" value="Ribonuclease H-like"/>
    <property type="match status" value="1"/>
</dbReference>
<dbReference type="GO" id="GO:0009791">
    <property type="term" value="P:post-embryonic development"/>
    <property type="evidence" value="ECO:0007669"/>
    <property type="project" value="UniProtKB-ARBA"/>
</dbReference>
<dbReference type="InterPro" id="IPR036236">
    <property type="entry name" value="Znf_C2H2_sf"/>
</dbReference>
<evidence type="ECO:0000313" key="11">
    <source>
        <dbReference type="EMBL" id="EXX50781.1"/>
    </source>
</evidence>
<dbReference type="HOGENOM" id="CLU_009123_19_3_1"/>
<dbReference type="EMBL" id="JEMT01029787">
    <property type="protein sequence ID" value="EXX50781.1"/>
    <property type="molecule type" value="Genomic_DNA"/>
</dbReference>
<evidence type="ECO:0000313" key="12">
    <source>
        <dbReference type="Proteomes" id="UP000022910"/>
    </source>
</evidence>
<dbReference type="PANTHER" id="PTHR46481">
    <property type="entry name" value="ZINC FINGER BED DOMAIN-CONTAINING PROTEIN 4"/>
    <property type="match status" value="1"/>
</dbReference>
<dbReference type="InterPro" id="IPR012337">
    <property type="entry name" value="RNaseH-like_sf"/>
</dbReference>
<accession>A0A015JUJ9</accession>
<evidence type="ECO:0000256" key="9">
    <source>
        <dbReference type="SAM" id="MobiDB-lite"/>
    </source>
</evidence>
<dbReference type="STRING" id="1432141.A0A015JUJ9"/>
<gene>
    <name evidence="11" type="ORF">RirG_267610</name>
</gene>
<keyword evidence="12" id="KW-1185">Reference proteome</keyword>
<dbReference type="GO" id="GO:0005634">
    <property type="term" value="C:nucleus"/>
    <property type="evidence" value="ECO:0007669"/>
    <property type="project" value="UniProtKB-SubCell"/>
</dbReference>
<evidence type="ECO:0000256" key="1">
    <source>
        <dbReference type="ARBA" id="ARBA00004123"/>
    </source>
</evidence>
<dbReference type="PANTHER" id="PTHR46481:SF10">
    <property type="entry name" value="ZINC FINGER BED DOMAIN-CONTAINING PROTEIN 39"/>
    <property type="match status" value="1"/>
</dbReference>
<keyword evidence="4" id="KW-0862">Zinc</keyword>
<sequence>MSSSSKISPAIEVDENENSSLSSNKRSEAYQYFTFKTQRWYCNYCSKNFGDKSTSTLWRHIAKHPKIVEAQRVQKEQKQRKVGEMDKYTVTAEKENASFRKRTVRWVIINDQPFNVIENEEFKDMISFIRPGIYIPCANTLRRDLTENFKNAKERFRQELQETPGRLSFTVDAWTSKNQIPFLGISVHWINENWELKCTTLDFCILSGPHTGINLSSKFLESLEDFGIATKILAVACDNASNMDVMLDKISQSLAKKSITFDPKNQCVHCFAYVINLAAKKLIDNLQVPLLYEDENSFEEAEDTEDNLKDTIYKLRKVIVKIRASPQRRKKFKQQCIAANMVPLELIPDVSTRWNSTEIMLE</sequence>
<dbReference type="GO" id="GO:0008270">
    <property type="term" value="F:zinc ion binding"/>
    <property type="evidence" value="ECO:0007669"/>
    <property type="project" value="UniProtKB-KW"/>
</dbReference>
<dbReference type="OMA" id="EYSAMIR"/>
<dbReference type="PROSITE" id="PS50808">
    <property type="entry name" value="ZF_BED"/>
    <property type="match status" value="1"/>
</dbReference>
<dbReference type="InterPro" id="IPR003656">
    <property type="entry name" value="Znf_BED"/>
</dbReference>
<dbReference type="SUPFAM" id="SSF140996">
    <property type="entry name" value="Hermes dimerisation domain"/>
    <property type="match status" value="1"/>
</dbReference>
<dbReference type="Proteomes" id="UP000022910">
    <property type="component" value="Unassembled WGS sequence"/>
</dbReference>
<evidence type="ECO:0000256" key="7">
    <source>
        <dbReference type="ARBA" id="ARBA00023242"/>
    </source>
</evidence>
<keyword evidence="5" id="KW-0805">Transcription regulation</keyword>
<name>A0A015JUJ9_RHIIW</name>
<evidence type="ECO:0000256" key="6">
    <source>
        <dbReference type="ARBA" id="ARBA00023163"/>
    </source>
</evidence>
<reference evidence="11 12" key="1">
    <citation type="submission" date="2014-02" db="EMBL/GenBank/DDBJ databases">
        <title>Single nucleus genome sequencing reveals high similarity among nuclei of an endomycorrhizal fungus.</title>
        <authorList>
            <person name="Lin K."/>
            <person name="Geurts R."/>
            <person name="Zhang Z."/>
            <person name="Limpens E."/>
            <person name="Saunders D.G."/>
            <person name="Mu D."/>
            <person name="Pang E."/>
            <person name="Cao H."/>
            <person name="Cha H."/>
            <person name="Lin T."/>
            <person name="Zhou Q."/>
            <person name="Shang Y."/>
            <person name="Li Y."/>
            <person name="Ivanov S."/>
            <person name="Sharma T."/>
            <person name="Velzen R.V."/>
            <person name="Ruijter N.D."/>
            <person name="Aanen D.K."/>
            <person name="Win J."/>
            <person name="Kamoun S."/>
            <person name="Bisseling T."/>
            <person name="Huang S."/>
        </authorList>
    </citation>
    <scope>NUCLEOTIDE SEQUENCE [LARGE SCALE GENOMIC DNA]</scope>
    <source>
        <strain evidence="12">DAOM197198w</strain>
    </source>
</reference>
<comment type="caution">
    <text evidence="11">The sequence shown here is derived from an EMBL/GenBank/DDBJ whole genome shotgun (WGS) entry which is preliminary data.</text>
</comment>
<protein>
    <recommendedName>
        <fullName evidence="10">BED-type domain-containing protein</fullName>
    </recommendedName>
</protein>
<proteinExistence type="predicted"/>
<keyword evidence="2" id="KW-0479">Metal-binding</keyword>
<evidence type="ECO:0000256" key="8">
    <source>
        <dbReference type="PROSITE-ProRule" id="PRU00027"/>
    </source>
</evidence>
<evidence type="ECO:0000256" key="3">
    <source>
        <dbReference type="ARBA" id="ARBA00022771"/>
    </source>
</evidence>
<comment type="subcellular location">
    <subcellularLocation>
        <location evidence="1">Nucleus</location>
    </subcellularLocation>
</comment>
<dbReference type="SUPFAM" id="SSF57667">
    <property type="entry name" value="beta-beta-alpha zinc fingers"/>
    <property type="match status" value="1"/>
</dbReference>
<dbReference type="SMART" id="SM00614">
    <property type="entry name" value="ZnF_BED"/>
    <property type="match status" value="1"/>
</dbReference>
<evidence type="ECO:0000259" key="10">
    <source>
        <dbReference type="PROSITE" id="PS50808"/>
    </source>
</evidence>
<dbReference type="Pfam" id="PF02892">
    <property type="entry name" value="zf-BED"/>
    <property type="match status" value="1"/>
</dbReference>
<keyword evidence="6" id="KW-0804">Transcription</keyword>